<dbReference type="GO" id="GO:0062054">
    <property type="term" value="F:fluoride channel activity"/>
    <property type="evidence" value="ECO:0007669"/>
    <property type="project" value="UniProtKB-UniRule"/>
</dbReference>
<accession>A0A4P7CJU0</accession>
<feature type="binding site" evidence="12">
    <location>
        <position position="69"/>
    </location>
    <ligand>
        <name>Na(+)</name>
        <dbReference type="ChEBI" id="CHEBI:29101"/>
        <note>structural</note>
    </ligand>
</feature>
<evidence type="ECO:0000256" key="1">
    <source>
        <dbReference type="ARBA" id="ARBA00004651"/>
    </source>
</evidence>
<feature type="transmembrane region" description="Helical" evidence="12">
    <location>
        <begin position="90"/>
        <end position="115"/>
    </location>
</feature>
<keyword evidence="3" id="KW-0997">Cell inner membrane</keyword>
<dbReference type="EMBL" id="CP038145">
    <property type="protein sequence ID" value="QBQ63491.1"/>
    <property type="molecule type" value="Genomic_DNA"/>
</dbReference>
<keyword evidence="9 12" id="KW-0407">Ion channel</keyword>
<keyword evidence="8 12" id="KW-0472">Membrane</keyword>
<evidence type="ECO:0000256" key="11">
    <source>
        <dbReference type="ARBA" id="ARBA00035585"/>
    </source>
</evidence>
<evidence type="ECO:0000313" key="13">
    <source>
        <dbReference type="EMBL" id="QBQ63491.1"/>
    </source>
</evidence>
<feature type="transmembrane region" description="Helical" evidence="12">
    <location>
        <begin position="61"/>
        <end position="78"/>
    </location>
</feature>
<keyword evidence="7 12" id="KW-0406">Ion transport</keyword>
<keyword evidence="14" id="KW-1185">Reference proteome</keyword>
<keyword evidence="6 12" id="KW-0915">Sodium</keyword>
<evidence type="ECO:0000256" key="6">
    <source>
        <dbReference type="ARBA" id="ARBA00023053"/>
    </source>
</evidence>
<evidence type="ECO:0000256" key="8">
    <source>
        <dbReference type="ARBA" id="ARBA00023136"/>
    </source>
</evidence>
<dbReference type="PANTHER" id="PTHR28259">
    <property type="entry name" value="FLUORIDE EXPORT PROTEIN 1-RELATED"/>
    <property type="match status" value="1"/>
</dbReference>
<keyword evidence="12" id="KW-0479">Metal-binding</keyword>
<evidence type="ECO:0000256" key="3">
    <source>
        <dbReference type="ARBA" id="ARBA00022519"/>
    </source>
</evidence>
<dbReference type="InterPro" id="IPR003691">
    <property type="entry name" value="FluC"/>
</dbReference>
<name>A0A4P7CJU0_9PAST</name>
<feature type="binding site" evidence="12">
    <location>
        <position position="72"/>
    </location>
    <ligand>
        <name>Na(+)</name>
        <dbReference type="ChEBI" id="CHEBI:29101"/>
        <note>structural</note>
    </ligand>
</feature>
<protein>
    <recommendedName>
        <fullName evidence="12">Fluoride-specific ion channel FluC</fullName>
    </recommendedName>
</protein>
<evidence type="ECO:0000256" key="2">
    <source>
        <dbReference type="ARBA" id="ARBA00022475"/>
    </source>
</evidence>
<proteinExistence type="inferred from homology"/>
<comment type="subcellular location">
    <subcellularLocation>
        <location evidence="1 12">Cell membrane</location>
        <topology evidence="1 12">Multi-pass membrane protein</topology>
    </subcellularLocation>
</comment>
<comment type="similarity">
    <text evidence="10 12">Belongs to the fluoride channel Fluc/FEX (TC 1.A.43) family.</text>
</comment>
<dbReference type="GO" id="GO:0046872">
    <property type="term" value="F:metal ion binding"/>
    <property type="evidence" value="ECO:0007669"/>
    <property type="project" value="UniProtKB-KW"/>
</dbReference>
<comment type="catalytic activity">
    <reaction evidence="11">
        <text>fluoride(in) = fluoride(out)</text>
        <dbReference type="Rhea" id="RHEA:76159"/>
        <dbReference type="ChEBI" id="CHEBI:17051"/>
    </reaction>
    <physiologicalReaction direction="left-to-right" evidence="11">
        <dbReference type="Rhea" id="RHEA:76160"/>
    </physiologicalReaction>
</comment>
<evidence type="ECO:0000256" key="10">
    <source>
        <dbReference type="ARBA" id="ARBA00035120"/>
    </source>
</evidence>
<reference evidence="13 14" key="1">
    <citation type="submission" date="2019-03" db="EMBL/GenBank/DDBJ databases">
        <authorList>
            <person name="Che Y."/>
            <person name="Zhou L."/>
        </authorList>
    </citation>
    <scope>NUCLEOTIDE SEQUENCE [LARGE SCALE GENOMIC DNA]</scope>
    <source>
        <strain evidence="13 14">AIFJ1607</strain>
    </source>
</reference>
<evidence type="ECO:0000313" key="14">
    <source>
        <dbReference type="Proteomes" id="UP000294444"/>
    </source>
</evidence>
<evidence type="ECO:0000256" key="5">
    <source>
        <dbReference type="ARBA" id="ARBA00022989"/>
    </source>
</evidence>
<dbReference type="PANTHER" id="PTHR28259:SF1">
    <property type="entry name" value="FLUORIDE EXPORT PROTEIN 1-RELATED"/>
    <property type="match status" value="1"/>
</dbReference>
<keyword evidence="12" id="KW-0813">Transport</keyword>
<keyword evidence="5 12" id="KW-1133">Transmembrane helix</keyword>
<feature type="transmembrane region" description="Helical" evidence="12">
    <location>
        <begin position="28"/>
        <end position="49"/>
    </location>
</feature>
<dbReference type="GO" id="GO:0005886">
    <property type="term" value="C:plasma membrane"/>
    <property type="evidence" value="ECO:0007669"/>
    <property type="project" value="UniProtKB-SubCell"/>
</dbReference>
<evidence type="ECO:0000256" key="12">
    <source>
        <dbReference type="HAMAP-Rule" id="MF_00454"/>
    </source>
</evidence>
<dbReference type="AlphaFoldDB" id="A0A4P7CJU0"/>
<dbReference type="Pfam" id="PF02537">
    <property type="entry name" value="CRCB"/>
    <property type="match status" value="1"/>
</dbReference>
<dbReference type="RefSeq" id="WP_162856405.1">
    <property type="nucleotide sequence ID" value="NZ_CP038145.1"/>
</dbReference>
<comment type="function">
    <text evidence="12">Fluoride-specific ion channel. Important for reducing fluoride concentration in the cell, thus reducing its toxicity.</text>
</comment>
<sequence length="123" mass="13212">MTQILLISFGAVLGALSRWQLGVWLNPLISQFAFGTLLANVIGCFLIGIALGLNLQESSKLLFITGFLGSFTTFSAFSAEIGEKLLQEKWLNAVGIFLLHNIVGIMATVIGVILIKSITSGRI</sequence>
<keyword evidence="2 12" id="KW-1003">Cell membrane</keyword>
<comment type="activity regulation">
    <text evidence="12">Na(+) is not transported, but it plays an essential structural role and its presence is essential for fluoride channel function.</text>
</comment>
<organism evidence="13 14">
    <name type="scientific">Actinobacillus indolicus</name>
    <dbReference type="NCBI Taxonomy" id="51049"/>
    <lineage>
        <taxon>Bacteria</taxon>
        <taxon>Pseudomonadati</taxon>
        <taxon>Pseudomonadota</taxon>
        <taxon>Gammaproteobacteria</taxon>
        <taxon>Pasteurellales</taxon>
        <taxon>Pasteurellaceae</taxon>
        <taxon>Actinobacillus</taxon>
    </lineage>
</organism>
<evidence type="ECO:0000256" key="4">
    <source>
        <dbReference type="ARBA" id="ARBA00022692"/>
    </source>
</evidence>
<dbReference type="GO" id="GO:0140114">
    <property type="term" value="P:cellular detoxification of fluoride"/>
    <property type="evidence" value="ECO:0007669"/>
    <property type="project" value="UniProtKB-UniRule"/>
</dbReference>
<dbReference type="KEGG" id="aio:EXH44_04190"/>
<dbReference type="HAMAP" id="MF_00454">
    <property type="entry name" value="FluC"/>
    <property type="match status" value="1"/>
</dbReference>
<gene>
    <name evidence="12" type="primary">fluC</name>
    <name evidence="12" type="synonym">crcB</name>
    <name evidence="13" type="ORF">EXH44_04190</name>
</gene>
<keyword evidence="4 12" id="KW-0812">Transmembrane</keyword>
<evidence type="ECO:0000256" key="7">
    <source>
        <dbReference type="ARBA" id="ARBA00023065"/>
    </source>
</evidence>
<evidence type="ECO:0000256" key="9">
    <source>
        <dbReference type="ARBA" id="ARBA00023303"/>
    </source>
</evidence>
<dbReference type="Proteomes" id="UP000294444">
    <property type="component" value="Chromosome"/>
</dbReference>